<protein>
    <recommendedName>
        <fullName evidence="1">Protein phosphatase</fullName>
        <ecNumber evidence="1">3.1.3.16</ecNumber>
    </recommendedName>
</protein>
<comment type="cofactor">
    <cofactor evidence="1">
        <name>Mn(2+)</name>
        <dbReference type="ChEBI" id="CHEBI:29035"/>
    </cofactor>
</comment>
<dbReference type="AlphaFoldDB" id="A0AAV1T832"/>
<evidence type="ECO:0000259" key="3">
    <source>
        <dbReference type="Pfam" id="PF07228"/>
    </source>
</evidence>
<evidence type="ECO:0000313" key="5">
    <source>
        <dbReference type="Proteomes" id="UP001162060"/>
    </source>
</evidence>
<feature type="compositionally biased region" description="Polar residues" evidence="2">
    <location>
        <begin position="39"/>
        <end position="55"/>
    </location>
</feature>
<comment type="caution">
    <text evidence="4">The sequence shown here is derived from an EMBL/GenBank/DDBJ whole genome shotgun (WGS) entry which is preliminary data.</text>
</comment>
<dbReference type="Proteomes" id="UP001162060">
    <property type="component" value="Unassembled WGS sequence"/>
</dbReference>
<evidence type="ECO:0000313" key="4">
    <source>
        <dbReference type="EMBL" id="CAK7902208.1"/>
    </source>
</evidence>
<feature type="domain" description="PPM-type phosphatase" evidence="3">
    <location>
        <begin position="263"/>
        <end position="389"/>
    </location>
</feature>
<dbReference type="Pfam" id="PF07228">
    <property type="entry name" value="SpoIIE"/>
    <property type="match status" value="1"/>
</dbReference>
<dbReference type="PANTHER" id="PTHR12320:SF1">
    <property type="entry name" value="PROTEIN PHOSPHATASE PTC7 HOMOLOG"/>
    <property type="match status" value="1"/>
</dbReference>
<feature type="region of interest" description="Disordered" evidence="2">
    <location>
        <begin position="1"/>
        <end position="73"/>
    </location>
</feature>
<organism evidence="4 5">
    <name type="scientific">Peronospora matthiolae</name>
    <dbReference type="NCBI Taxonomy" id="2874970"/>
    <lineage>
        <taxon>Eukaryota</taxon>
        <taxon>Sar</taxon>
        <taxon>Stramenopiles</taxon>
        <taxon>Oomycota</taxon>
        <taxon>Peronosporomycetes</taxon>
        <taxon>Peronosporales</taxon>
        <taxon>Peronosporaceae</taxon>
        <taxon>Peronospora</taxon>
    </lineage>
</organism>
<dbReference type="InterPro" id="IPR036457">
    <property type="entry name" value="PPM-type-like_dom_sf"/>
</dbReference>
<keyword evidence="1" id="KW-0460">Magnesium</keyword>
<comment type="similarity">
    <text evidence="1">Belongs to the PP2C family.</text>
</comment>
<comment type="catalytic activity">
    <reaction evidence="1">
        <text>O-phospho-L-seryl-[protein] + H2O = L-seryl-[protein] + phosphate</text>
        <dbReference type="Rhea" id="RHEA:20629"/>
        <dbReference type="Rhea" id="RHEA-COMP:9863"/>
        <dbReference type="Rhea" id="RHEA-COMP:11604"/>
        <dbReference type="ChEBI" id="CHEBI:15377"/>
        <dbReference type="ChEBI" id="CHEBI:29999"/>
        <dbReference type="ChEBI" id="CHEBI:43474"/>
        <dbReference type="ChEBI" id="CHEBI:83421"/>
        <dbReference type="EC" id="3.1.3.16"/>
    </reaction>
</comment>
<dbReference type="InterPro" id="IPR001932">
    <property type="entry name" value="PPM-type_phosphatase-like_dom"/>
</dbReference>
<evidence type="ECO:0000256" key="1">
    <source>
        <dbReference type="RuleBase" id="RU366020"/>
    </source>
</evidence>
<keyword evidence="1" id="KW-0904">Protein phosphatase</keyword>
<dbReference type="GO" id="GO:0004722">
    <property type="term" value="F:protein serine/threonine phosphatase activity"/>
    <property type="evidence" value="ECO:0007669"/>
    <property type="project" value="UniProtKB-EC"/>
</dbReference>
<keyword evidence="1" id="KW-0479">Metal-binding</keyword>
<keyword evidence="1" id="KW-0464">Manganese</keyword>
<comment type="catalytic activity">
    <reaction evidence="1">
        <text>O-phospho-L-threonyl-[protein] + H2O = L-threonyl-[protein] + phosphate</text>
        <dbReference type="Rhea" id="RHEA:47004"/>
        <dbReference type="Rhea" id="RHEA-COMP:11060"/>
        <dbReference type="Rhea" id="RHEA-COMP:11605"/>
        <dbReference type="ChEBI" id="CHEBI:15377"/>
        <dbReference type="ChEBI" id="CHEBI:30013"/>
        <dbReference type="ChEBI" id="CHEBI:43474"/>
        <dbReference type="ChEBI" id="CHEBI:61977"/>
        <dbReference type="EC" id="3.1.3.16"/>
    </reaction>
</comment>
<name>A0AAV1T832_9STRA</name>
<dbReference type="SUPFAM" id="SSF81606">
    <property type="entry name" value="PP2C-like"/>
    <property type="match status" value="1"/>
</dbReference>
<proteinExistence type="inferred from homology"/>
<evidence type="ECO:0000256" key="2">
    <source>
        <dbReference type="SAM" id="MobiDB-lite"/>
    </source>
</evidence>
<keyword evidence="1" id="KW-0378">Hydrolase</keyword>
<dbReference type="EMBL" id="CAKLBY020000024">
    <property type="protein sequence ID" value="CAK7902208.1"/>
    <property type="molecule type" value="Genomic_DNA"/>
</dbReference>
<gene>
    <name evidence="4" type="ORF">PM001_LOCUS2459</name>
</gene>
<accession>A0AAV1T832</accession>
<dbReference type="EC" id="3.1.3.16" evidence="1"/>
<dbReference type="Gene3D" id="3.60.40.10">
    <property type="entry name" value="PPM-type phosphatase domain"/>
    <property type="match status" value="1"/>
</dbReference>
<dbReference type="PANTHER" id="PTHR12320">
    <property type="entry name" value="PROTEIN PHOSPHATASE 2C"/>
    <property type="match status" value="1"/>
</dbReference>
<reference evidence="4" key="1">
    <citation type="submission" date="2024-01" db="EMBL/GenBank/DDBJ databases">
        <authorList>
            <person name="Webb A."/>
        </authorList>
    </citation>
    <scope>NUCLEOTIDE SEQUENCE</scope>
    <source>
        <strain evidence="4">Pm1</strain>
    </source>
</reference>
<dbReference type="InterPro" id="IPR039123">
    <property type="entry name" value="PPTC7"/>
</dbReference>
<sequence length="501" mass="55317">MPSALNPPQEKPTAKPSPLVIPPAHESSQPGGDHHEVNLGTSSTSQSVWLTSPTTLPAPASRFSSSKRRASSLSDLFPRTRTAASSPAKALVSAFHTVSSRTHQRFATLRSQSNGLMLKKTSVEETAESKTTTFNRSGGWMLKVNNSIRRATPVSSSHRFQWGGQHALQHAQGTFEYHGEDAGAVSSYFHIVADGVSSPFGRQSLVQYDGVLVSSAVLSLEVVKCVRVVLEEMTNHNREQLDQAAFEGAIVDAVRTARINCFHHRKSRVATTLAVSYFNRWTGKLLTFSLGDSKCLVVRRGAVVYETMAVLREFNVPTVVNLREQVVPNDYVVQSFVLQEGDVCLTFSDGVGDNLYKDDVTATLAAPELWDSEASGLQSVCDQLVDMAKMDEESGARIKDLGDKERVLYPFATAAVLEYRKRTLEESKLAAGGPLDASGVDHMAVSLELMKKHDGKQIFDRHVLLRRPSRKHHYSLMQLRLMARMQTKKPDDITLFMTRFV</sequence>
<comment type="cofactor">
    <cofactor evidence="1">
        <name>Mg(2+)</name>
        <dbReference type="ChEBI" id="CHEBI:18420"/>
    </cofactor>
</comment>
<dbReference type="GO" id="GO:0046872">
    <property type="term" value="F:metal ion binding"/>
    <property type="evidence" value="ECO:0007669"/>
    <property type="project" value="UniProtKB-UniRule"/>
</dbReference>